<dbReference type="HAMAP" id="MF_00394">
    <property type="entry name" value="NAD_Glyc3P_dehydrog"/>
    <property type="match status" value="1"/>
</dbReference>
<gene>
    <name evidence="12" type="ORF">POBO1169_LOCUS15674</name>
</gene>
<dbReference type="GO" id="GO:0141152">
    <property type="term" value="F:glycerol-3-phosphate dehydrogenase (NAD+) activity"/>
    <property type="evidence" value="ECO:0007669"/>
    <property type="project" value="UniProtKB-UniRule"/>
</dbReference>
<dbReference type="InterPro" id="IPR013328">
    <property type="entry name" value="6PGD_dom2"/>
</dbReference>
<comment type="catalytic activity">
    <reaction evidence="4 8">
        <text>sn-glycerol 3-phosphate + NAD(+) = dihydroxyacetone phosphate + NADH + H(+)</text>
        <dbReference type="Rhea" id="RHEA:11092"/>
        <dbReference type="ChEBI" id="CHEBI:15378"/>
        <dbReference type="ChEBI" id="CHEBI:57540"/>
        <dbReference type="ChEBI" id="CHEBI:57597"/>
        <dbReference type="ChEBI" id="CHEBI:57642"/>
        <dbReference type="ChEBI" id="CHEBI:57945"/>
        <dbReference type="EC" id="1.1.1.8"/>
    </reaction>
</comment>
<dbReference type="PROSITE" id="PS00957">
    <property type="entry name" value="NAD_G3PDH"/>
    <property type="match status" value="1"/>
</dbReference>
<dbReference type="Gene3D" id="3.40.50.720">
    <property type="entry name" value="NAD(P)-binding Rossmann-like Domain"/>
    <property type="match status" value="1"/>
</dbReference>
<feature type="region of interest" description="Disordered" evidence="9">
    <location>
        <begin position="15"/>
        <end position="57"/>
    </location>
</feature>
<dbReference type="SUPFAM" id="SSF51735">
    <property type="entry name" value="NAD(P)-binding Rossmann-fold domains"/>
    <property type="match status" value="1"/>
</dbReference>
<evidence type="ECO:0000256" key="9">
    <source>
        <dbReference type="SAM" id="MobiDB-lite"/>
    </source>
</evidence>
<evidence type="ECO:0000256" key="8">
    <source>
        <dbReference type="RuleBase" id="RU361243"/>
    </source>
</evidence>
<dbReference type="PANTHER" id="PTHR11728:SF1">
    <property type="entry name" value="GLYCEROL-3-PHOSPHATE DEHYDROGENASE [NAD(+)] 2, CHLOROPLASTIC"/>
    <property type="match status" value="1"/>
</dbReference>
<dbReference type="EMBL" id="HBFA01031183">
    <property type="protein sequence ID" value="CAD8681908.1"/>
    <property type="molecule type" value="Transcribed_RNA"/>
</dbReference>
<dbReference type="Pfam" id="PF07479">
    <property type="entry name" value="NAD_Gly3P_dh_C"/>
    <property type="match status" value="1"/>
</dbReference>
<dbReference type="GO" id="GO:0020015">
    <property type="term" value="C:glycosome"/>
    <property type="evidence" value="ECO:0007669"/>
    <property type="project" value="UniProtKB-SubCell"/>
</dbReference>
<name>A0A7S0WSN1_9CHLO</name>
<proteinExistence type="inferred from homology"/>
<feature type="domain" description="Glycerol-3-phosphate dehydrogenase NAD-dependent C-terminal" evidence="11">
    <location>
        <begin position="421"/>
        <end position="561"/>
    </location>
</feature>
<dbReference type="AlphaFoldDB" id="A0A7S0WSN1"/>
<dbReference type="InterPro" id="IPR011128">
    <property type="entry name" value="G3P_DH_NAD-dep_N"/>
</dbReference>
<comment type="similarity">
    <text evidence="1 7">Belongs to the NAD-dependent glycerol-3-phosphate dehydrogenase family.</text>
</comment>
<evidence type="ECO:0000313" key="12">
    <source>
        <dbReference type="EMBL" id="CAD8681908.1"/>
    </source>
</evidence>
<dbReference type="InterPro" id="IPR006168">
    <property type="entry name" value="G3P_DH_NAD-dep"/>
</dbReference>
<reference evidence="12" key="1">
    <citation type="submission" date="2021-01" db="EMBL/GenBank/DDBJ databases">
        <authorList>
            <person name="Corre E."/>
            <person name="Pelletier E."/>
            <person name="Niang G."/>
            <person name="Scheremetjew M."/>
            <person name="Finn R."/>
            <person name="Kale V."/>
            <person name="Holt S."/>
            <person name="Cochrane G."/>
            <person name="Meng A."/>
            <person name="Brown T."/>
            <person name="Cohen L."/>
        </authorList>
    </citation>
    <scope>NUCLEOTIDE SEQUENCE</scope>
    <source>
        <strain evidence="12">CCMP722</strain>
    </source>
</reference>
<dbReference type="PRINTS" id="PR00077">
    <property type="entry name" value="GPDHDRGNASE"/>
</dbReference>
<evidence type="ECO:0000259" key="11">
    <source>
        <dbReference type="Pfam" id="PF07479"/>
    </source>
</evidence>
<dbReference type="NCBIfam" id="NF000940">
    <property type="entry name" value="PRK00094.1-2"/>
    <property type="match status" value="1"/>
</dbReference>
<dbReference type="PANTHER" id="PTHR11728">
    <property type="entry name" value="GLYCEROL-3-PHOSPHATE DEHYDROGENASE"/>
    <property type="match status" value="1"/>
</dbReference>
<evidence type="ECO:0000256" key="1">
    <source>
        <dbReference type="ARBA" id="ARBA00011009"/>
    </source>
</evidence>
<dbReference type="GO" id="GO:0005829">
    <property type="term" value="C:cytosol"/>
    <property type="evidence" value="ECO:0007669"/>
    <property type="project" value="TreeGrafter"/>
</dbReference>
<dbReference type="Gene3D" id="1.10.1040.10">
    <property type="entry name" value="N-(1-d-carboxylethyl)-l-norvaline Dehydrogenase, domain 2"/>
    <property type="match status" value="1"/>
</dbReference>
<evidence type="ECO:0000256" key="5">
    <source>
        <dbReference type="ARBA" id="ARBA00060503"/>
    </source>
</evidence>
<dbReference type="NCBIfam" id="NF000942">
    <property type="entry name" value="PRK00094.1-4"/>
    <property type="match status" value="1"/>
</dbReference>
<keyword evidence="6" id="KW-0327">Glycosome</keyword>
<evidence type="ECO:0000256" key="3">
    <source>
        <dbReference type="ARBA" id="ARBA00023027"/>
    </source>
</evidence>
<dbReference type="Pfam" id="PF01210">
    <property type="entry name" value="NAD_Gly3P_dh_N"/>
    <property type="match status" value="1"/>
</dbReference>
<sequence>MTTSIECALHVSGAQRHPPIRGPQRMMNANCGPSLSSRSRTTVPPSPFTTRSSPAETHTSVVHIATLDASRDFSGATRAARGASVGRRSGVSSRGSSVCVRAEKGNGFDKELLPRGIHGGRSQSEHIHPSVWLRAELRESAVATTSDVEVSDERRGEVELQSPWWGADFPAEETYRPEPDGEVTIQAKEEDPQPSAQPQPPGILNTEERASVQNAWEKLIRWSRIALRRAERDEEAVLASTHKVCVMGGGAFGTAIASLLARNKDSLDVVILMRDEKTVEAVNDRNRNERYFPNIELPKNVRATTDAEEALADVQYVVHAIPVQASRRFLEDVKPLIADDVPILCLSKGLEVGTGKMMTEIIEEALGQDQPLVVLSGPSFAIELMDGLPTMIVAASTDTDLAQHASSLLASRCLRVNISDDVIGVEISGALKNVLAIAAGIVEGLELGNNAMAALTSQGCAEIRWLAEKMGAKPATLSGPAGVGDIMLTCFVNLSRNRTVGVRLGAGEDLGHILGSGKGVAEGVATAGAVISLADRYSVSLPVLTAVSRILDNQLTPRTAVLELMNMPQVPEV</sequence>
<evidence type="ECO:0000256" key="7">
    <source>
        <dbReference type="RuleBase" id="RU000437"/>
    </source>
</evidence>
<comment type="subcellular location">
    <subcellularLocation>
        <location evidence="5">Glycosome</location>
    </subcellularLocation>
</comment>
<evidence type="ECO:0000256" key="4">
    <source>
        <dbReference type="ARBA" id="ARBA00048683"/>
    </source>
</evidence>
<dbReference type="FunFam" id="3.40.50.720:FF:000019">
    <property type="entry name" value="Glycerol-3-phosphate dehydrogenase [NAD(P)+]"/>
    <property type="match status" value="1"/>
</dbReference>
<dbReference type="GO" id="GO:0051287">
    <property type="term" value="F:NAD binding"/>
    <property type="evidence" value="ECO:0007669"/>
    <property type="project" value="UniProtKB-UniRule"/>
</dbReference>
<dbReference type="InterPro" id="IPR006109">
    <property type="entry name" value="G3P_DH_NAD-dep_C"/>
</dbReference>
<dbReference type="GO" id="GO:0005975">
    <property type="term" value="P:carbohydrate metabolic process"/>
    <property type="evidence" value="ECO:0007669"/>
    <property type="project" value="InterPro"/>
</dbReference>
<dbReference type="EC" id="1.1.1.8" evidence="8"/>
<feature type="compositionally biased region" description="Low complexity" evidence="9">
    <location>
        <begin position="33"/>
        <end position="54"/>
    </location>
</feature>
<feature type="domain" description="Glycerol-3-phosphate dehydrogenase NAD-dependent N-terminal" evidence="10">
    <location>
        <begin position="243"/>
        <end position="401"/>
    </location>
</feature>
<dbReference type="GO" id="GO:0046168">
    <property type="term" value="P:glycerol-3-phosphate catabolic process"/>
    <property type="evidence" value="ECO:0007669"/>
    <property type="project" value="UniProtKB-UniRule"/>
</dbReference>
<keyword evidence="2 7" id="KW-0560">Oxidoreductase</keyword>
<accession>A0A7S0WSN1</accession>
<evidence type="ECO:0000259" key="10">
    <source>
        <dbReference type="Pfam" id="PF01210"/>
    </source>
</evidence>
<evidence type="ECO:0000256" key="2">
    <source>
        <dbReference type="ARBA" id="ARBA00023002"/>
    </source>
</evidence>
<organism evidence="12">
    <name type="scientific">Pyramimonas obovata</name>
    <dbReference type="NCBI Taxonomy" id="1411642"/>
    <lineage>
        <taxon>Eukaryota</taxon>
        <taxon>Viridiplantae</taxon>
        <taxon>Chlorophyta</taxon>
        <taxon>Pyramimonadophyceae</taxon>
        <taxon>Pyramimonadales</taxon>
        <taxon>Pyramimonadaceae</taxon>
        <taxon>Pyramimonas</taxon>
        <taxon>Pyramimonas incertae sedis</taxon>
    </lineage>
</organism>
<evidence type="ECO:0000256" key="6">
    <source>
        <dbReference type="ARBA" id="ARBA00084116"/>
    </source>
</evidence>
<dbReference type="InterPro" id="IPR036291">
    <property type="entry name" value="NAD(P)-bd_dom_sf"/>
</dbReference>
<protein>
    <recommendedName>
        <fullName evidence="8">Glycerol-3-phosphate dehydrogenase [NAD(+)]</fullName>
        <ecNumber evidence="8">1.1.1.8</ecNumber>
    </recommendedName>
</protein>
<dbReference type="FunFam" id="1.10.1040.10:FF:000001">
    <property type="entry name" value="Glycerol-3-phosphate dehydrogenase [NAD(P)+]"/>
    <property type="match status" value="1"/>
</dbReference>
<dbReference type="InterPro" id="IPR008927">
    <property type="entry name" value="6-PGluconate_DH-like_C_sf"/>
</dbReference>
<keyword evidence="3 7" id="KW-0520">NAD</keyword>
<dbReference type="SUPFAM" id="SSF48179">
    <property type="entry name" value="6-phosphogluconate dehydrogenase C-terminal domain-like"/>
    <property type="match status" value="1"/>
</dbReference>